<comment type="caution">
    <text evidence="4">The sequence shown here is derived from an EMBL/GenBank/DDBJ whole genome shotgun (WGS) entry which is preliminary data.</text>
</comment>
<evidence type="ECO:0000313" key="5">
    <source>
        <dbReference type="Proteomes" id="UP000679008"/>
    </source>
</evidence>
<evidence type="ECO:0000259" key="3">
    <source>
        <dbReference type="Pfam" id="PF00850"/>
    </source>
</evidence>
<keyword evidence="2" id="KW-0378">Hydrolase</keyword>
<dbReference type="PANTHER" id="PTHR10625">
    <property type="entry name" value="HISTONE DEACETYLASE HDAC1-RELATED"/>
    <property type="match status" value="1"/>
</dbReference>
<dbReference type="Pfam" id="PF00850">
    <property type="entry name" value="Hist_deacetyl"/>
    <property type="match status" value="1"/>
</dbReference>
<dbReference type="CDD" id="cd09993">
    <property type="entry name" value="HDAC_classIV"/>
    <property type="match status" value="1"/>
</dbReference>
<name>A0ABS5D582_9FLAO</name>
<dbReference type="PANTHER" id="PTHR10625:SF19">
    <property type="entry name" value="HISTONE DEACETYLASE 12"/>
    <property type="match status" value="1"/>
</dbReference>
<dbReference type="InterPro" id="IPR000286">
    <property type="entry name" value="HDACs"/>
</dbReference>
<dbReference type="InterPro" id="IPR023801">
    <property type="entry name" value="His_deacetylse_dom"/>
</dbReference>
<evidence type="ECO:0000313" key="4">
    <source>
        <dbReference type="EMBL" id="MBQ0909191.1"/>
    </source>
</evidence>
<accession>A0ABS5D582</accession>
<sequence length="299" mass="33140">MLPIAFHPIYQHPLPDGHRFPMLKYELLPQQLLHEGTAVAADFFEPTACDIELVLAAHEQEYVQNLIALQIDPRAARKIGFPLSKELVKRELIIAQGTVIGAVKAFEHKIAFNIAGGTHHAFPGHGEAFCLLNDQAIAAHYLLNKKLAKKILIIDLDVHQGNGTAAIFQNNTQVFTFSTHGKTNYPFKKETSDLDIAFEDHTSDAVFLKTIAEVIPQLIKEHKPDFIFYLAGVDILATDKLGKLGCTLEGCKTRDEIVLELCAKHQIPVQVSMGGGYSPEIKTIIEAHANTYRVAKSIF</sequence>
<dbReference type="EMBL" id="JAGPXB010000010">
    <property type="protein sequence ID" value="MBQ0909191.1"/>
    <property type="molecule type" value="Genomic_DNA"/>
</dbReference>
<gene>
    <name evidence="4" type="ORF">KBJ98_10805</name>
</gene>
<dbReference type="Gene3D" id="3.40.800.20">
    <property type="entry name" value="Histone deacetylase domain"/>
    <property type="match status" value="1"/>
</dbReference>
<reference evidence="4 5" key="1">
    <citation type="submission" date="2021-04" db="EMBL/GenBank/DDBJ databases">
        <title>Description of novel Flavobacterium sp. F-328.</title>
        <authorList>
            <person name="Saticioglu I.B."/>
        </authorList>
    </citation>
    <scope>NUCLEOTIDE SEQUENCE [LARGE SCALE GENOMIC DNA]</scope>
    <source>
        <strain evidence="4 5">F-328</strain>
    </source>
</reference>
<protein>
    <submittedName>
        <fullName evidence="4">Histone deacetylase</fullName>
    </submittedName>
</protein>
<dbReference type="RefSeq" id="WP_210790599.1">
    <property type="nucleotide sequence ID" value="NZ_JAGPXB010000010.1"/>
</dbReference>
<dbReference type="InterPro" id="IPR023696">
    <property type="entry name" value="Ureohydrolase_dom_sf"/>
</dbReference>
<dbReference type="InterPro" id="IPR037138">
    <property type="entry name" value="His_deacetylse_dom_sf"/>
</dbReference>
<evidence type="ECO:0000256" key="1">
    <source>
        <dbReference type="ARBA" id="ARBA00005947"/>
    </source>
</evidence>
<dbReference type="Proteomes" id="UP000679008">
    <property type="component" value="Unassembled WGS sequence"/>
</dbReference>
<dbReference type="SUPFAM" id="SSF52768">
    <property type="entry name" value="Arginase/deacetylase"/>
    <property type="match status" value="1"/>
</dbReference>
<dbReference type="InterPro" id="IPR044150">
    <property type="entry name" value="HDAC_classIV"/>
</dbReference>
<feature type="domain" description="Histone deacetylase" evidence="3">
    <location>
        <begin position="25"/>
        <end position="286"/>
    </location>
</feature>
<proteinExistence type="inferred from homology"/>
<comment type="similarity">
    <text evidence="1">Belongs to the histone deacetylase family.</text>
</comment>
<organism evidence="4 5">
    <name type="scientific">Flavobacterium erciyesense</name>
    <dbReference type="NCBI Taxonomy" id="2825842"/>
    <lineage>
        <taxon>Bacteria</taxon>
        <taxon>Pseudomonadati</taxon>
        <taxon>Bacteroidota</taxon>
        <taxon>Flavobacteriia</taxon>
        <taxon>Flavobacteriales</taxon>
        <taxon>Flavobacteriaceae</taxon>
        <taxon>Flavobacterium</taxon>
    </lineage>
</organism>
<dbReference type="PRINTS" id="PR01270">
    <property type="entry name" value="HDASUPER"/>
</dbReference>
<evidence type="ECO:0000256" key="2">
    <source>
        <dbReference type="ARBA" id="ARBA00022801"/>
    </source>
</evidence>
<keyword evidence="5" id="KW-1185">Reference proteome</keyword>